<dbReference type="AlphaFoldDB" id="A0AAV7KUY0"/>
<evidence type="ECO:0000313" key="2">
    <source>
        <dbReference type="EMBL" id="KAJ1083055.1"/>
    </source>
</evidence>
<gene>
    <name evidence="2" type="ORF">NDU88_003215</name>
</gene>
<comment type="caution">
    <text evidence="2">The sequence shown here is derived from an EMBL/GenBank/DDBJ whole genome shotgun (WGS) entry which is preliminary data.</text>
</comment>
<dbReference type="EMBL" id="JANPWB010000016">
    <property type="protein sequence ID" value="KAJ1083055.1"/>
    <property type="molecule type" value="Genomic_DNA"/>
</dbReference>
<feature type="compositionally biased region" description="Basic and acidic residues" evidence="1">
    <location>
        <begin position="155"/>
        <end position="172"/>
    </location>
</feature>
<organism evidence="2 3">
    <name type="scientific">Pleurodeles waltl</name>
    <name type="common">Iberian ribbed newt</name>
    <dbReference type="NCBI Taxonomy" id="8319"/>
    <lineage>
        <taxon>Eukaryota</taxon>
        <taxon>Metazoa</taxon>
        <taxon>Chordata</taxon>
        <taxon>Craniata</taxon>
        <taxon>Vertebrata</taxon>
        <taxon>Euteleostomi</taxon>
        <taxon>Amphibia</taxon>
        <taxon>Batrachia</taxon>
        <taxon>Caudata</taxon>
        <taxon>Salamandroidea</taxon>
        <taxon>Salamandridae</taxon>
        <taxon>Pleurodelinae</taxon>
        <taxon>Pleurodeles</taxon>
    </lineage>
</organism>
<protein>
    <submittedName>
        <fullName evidence="2">Uncharacterized protein</fullName>
    </submittedName>
</protein>
<keyword evidence="3" id="KW-1185">Reference proteome</keyword>
<feature type="region of interest" description="Disordered" evidence="1">
    <location>
        <begin position="271"/>
        <end position="298"/>
    </location>
</feature>
<feature type="compositionally biased region" description="Basic and acidic residues" evidence="1">
    <location>
        <begin position="55"/>
        <end position="66"/>
    </location>
</feature>
<feature type="region of interest" description="Disordered" evidence="1">
    <location>
        <begin position="153"/>
        <end position="176"/>
    </location>
</feature>
<accession>A0AAV7KUY0</accession>
<evidence type="ECO:0000313" key="3">
    <source>
        <dbReference type="Proteomes" id="UP001066276"/>
    </source>
</evidence>
<name>A0AAV7KUY0_PLEWA</name>
<feature type="region of interest" description="Disordered" evidence="1">
    <location>
        <begin position="42"/>
        <end position="114"/>
    </location>
</feature>
<dbReference type="Proteomes" id="UP001066276">
    <property type="component" value="Chromosome 12"/>
</dbReference>
<reference evidence="2" key="1">
    <citation type="journal article" date="2022" name="bioRxiv">
        <title>Sequencing and chromosome-scale assembly of the giantPleurodeles waltlgenome.</title>
        <authorList>
            <person name="Brown T."/>
            <person name="Elewa A."/>
            <person name="Iarovenko S."/>
            <person name="Subramanian E."/>
            <person name="Araus A.J."/>
            <person name="Petzold A."/>
            <person name="Susuki M."/>
            <person name="Suzuki K.-i.T."/>
            <person name="Hayashi T."/>
            <person name="Toyoda A."/>
            <person name="Oliveira C."/>
            <person name="Osipova E."/>
            <person name="Leigh N.D."/>
            <person name="Simon A."/>
            <person name="Yun M.H."/>
        </authorList>
    </citation>
    <scope>NUCLEOTIDE SEQUENCE</scope>
    <source>
        <strain evidence="2">20211129_DDA</strain>
        <tissue evidence="2">Liver</tissue>
    </source>
</reference>
<feature type="compositionally biased region" description="Polar residues" evidence="1">
    <location>
        <begin position="67"/>
        <end position="77"/>
    </location>
</feature>
<sequence length="408" mass="44905">MCRSTTHLTTRTLEAPGERLRHWGLATLELRQVRKGSARIPLRGNAGRVSTGKAPRKESWEPDSVTKRLSSPSSTIGKESKVVGARGTARFSTGKAPGKVSREPDSAVTRFSSSPLNTGRIRKVVGAVGVRNIADKTLSSPLHSVNILQAGRQALGEEKRDKEVSGRQDKTQDNTSDLASGLLRIKKKGSEGRPKKNNNKHRFAPSLRAYFKARPEDVVLVQGQGKMDTYITKHTRNNVDSGEWGMDDPPPLTNNLAYQEVIQAGFEASLRQDGDSQEVGGAAEATSPPLSQALAPDPRHSQSMEEMILAISEDIKKDSMTTGLMLKIMTSSINGASTNFMFKFGDPKFFKKIRLKTMRGLAESWYHIRQSAKLTYYNIDAPIWDSPGTPECFRDVLALPIRQAGLEY</sequence>
<evidence type="ECO:0000256" key="1">
    <source>
        <dbReference type="SAM" id="MobiDB-lite"/>
    </source>
</evidence>
<proteinExistence type="predicted"/>